<dbReference type="Proteomes" id="UP000186922">
    <property type="component" value="Unassembled WGS sequence"/>
</dbReference>
<dbReference type="AlphaFoldDB" id="A0A1D1UEU7"/>
<evidence type="ECO:0000313" key="3">
    <source>
        <dbReference type="Proteomes" id="UP000186922"/>
    </source>
</evidence>
<gene>
    <name evidence="2" type="primary">RvY_01034-1</name>
    <name evidence="2" type="synonym">RvY_01034.1</name>
    <name evidence="2" type="ORF">RvY_01034</name>
</gene>
<organism evidence="2 3">
    <name type="scientific">Ramazzottius varieornatus</name>
    <name type="common">Water bear</name>
    <name type="synonym">Tardigrade</name>
    <dbReference type="NCBI Taxonomy" id="947166"/>
    <lineage>
        <taxon>Eukaryota</taxon>
        <taxon>Metazoa</taxon>
        <taxon>Ecdysozoa</taxon>
        <taxon>Tardigrada</taxon>
        <taxon>Eutardigrada</taxon>
        <taxon>Parachela</taxon>
        <taxon>Hypsibioidea</taxon>
        <taxon>Ramazzottiidae</taxon>
        <taxon>Ramazzottius</taxon>
    </lineage>
</organism>
<keyword evidence="3" id="KW-1185">Reference proteome</keyword>
<protein>
    <submittedName>
        <fullName evidence="2">Uncharacterized protein</fullName>
    </submittedName>
</protein>
<name>A0A1D1UEU7_RAMVA</name>
<evidence type="ECO:0000256" key="1">
    <source>
        <dbReference type="SAM" id="MobiDB-lite"/>
    </source>
</evidence>
<sequence>MLSDKSKMQRKALRNSDWREVNCQNSKDDKFPPETGDWRVEKSKTKTIILTAANQTMLSGSVNQTHPL</sequence>
<comment type="caution">
    <text evidence="2">The sequence shown here is derived from an EMBL/GenBank/DDBJ whole genome shotgun (WGS) entry which is preliminary data.</text>
</comment>
<proteinExistence type="predicted"/>
<reference evidence="2 3" key="1">
    <citation type="journal article" date="2016" name="Nat. Commun.">
        <title>Extremotolerant tardigrade genome and improved radiotolerance of human cultured cells by tardigrade-unique protein.</title>
        <authorList>
            <person name="Hashimoto T."/>
            <person name="Horikawa D.D."/>
            <person name="Saito Y."/>
            <person name="Kuwahara H."/>
            <person name="Kozuka-Hata H."/>
            <person name="Shin-I T."/>
            <person name="Minakuchi Y."/>
            <person name="Ohishi K."/>
            <person name="Motoyama A."/>
            <person name="Aizu T."/>
            <person name="Enomoto A."/>
            <person name="Kondo K."/>
            <person name="Tanaka S."/>
            <person name="Hara Y."/>
            <person name="Koshikawa S."/>
            <person name="Sagara H."/>
            <person name="Miura T."/>
            <person name="Yokobori S."/>
            <person name="Miyagawa K."/>
            <person name="Suzuki Y."/>
            <person name="Kubo T."/>
            <person name="Oyama M."/>
            <person name="Kohara Y."/>
            <person name="Fujiyama A."/>
            <person name="Arakawa K."/>
            <person name="Katayama T."/>
            <person name="Toyoda A."/>
            <person name="Kunieda T."/>
        </authorList>
    </citation>
    <scope>NUCLEOTIDE SEQUENCE [LARGE SCALE GENOMIC DNA]</scope>
    <source>
        <strain evidence="2 3">YOKOZUNA-1</strain>
    </source>
</reference>
<feature type="compositionally biased region" description="Basic and acidic residues" evidence="1">
    <location>
        <begin position="14"/>
        <end position="37"/>
    </location>
</feature>
<accession>A0A1D1UEU7</accession>
<evidence type="ECO:0000313" key="2">
    <source>
        <dbReference type="EMBL" id="GAU88309.1"/>
    </source>
</evidence>
<dbReference type="EMBL" id="BDGG01000001">
    <property type="protein sequence ID" value="GAU88309.1"/>
    <property type="molecule type" value="Genomic_DNA"/>
</dbReference>
<feature type="region of interest" description="Disordered" evidence="1">
    <location>
        <begin position="1"/>
        <end position="37"/>
    </location>
</feature>